<dbReference type="InterPro" id="IPR001173">
    <property type="entry name" value="Glyco_trans_2-like"/>
</dbReference>
<accession>A0A7H0VCV8</accession>
<comment type="similarity">
    <text evidence="1">Belongs to the glycosyltransferase 2 family. WaaE/KdtX subfamily.</text>
</comment>
<evidence type="ECO:0000313" key="4">
    <source>
        <dbReference type="Proteomes" id="UP000516305"/>
    </source>
</evidence>
<evidence type="ECO:0000259" key="2">
    <source>
        <dbReference type="Pfam" id="PF00535"/>
    </source>
</evidence>
<dbReference type="PANTHER" id="PTHR43630">
    <property type="entry name" value="POLY-BETA-1,6-N-ACETYL-D-GLUCOSAMINE SYNTHASE"/>
    <property type="match status" value="1"/>
</dbReference>
<keyword evidence="3" id="KW-0808">Transferase</keyword>
<dbReference type="EMBL" id="CP060139">
    <property type="protein sequence ID" value="QNR23556.1"/>
    <property type="molecule type" value="Genomic_DNA"/>
</dbReference>
<feature type="domain" description="Glycosyltransferase 2-like" evidence="2">
    <location>
        <begin position="47"/>
        <end position="207"/>
    </location>
</feature>
<dbReference type="RefSeq" id="WP_210758088.1">
    <property type="nucleotide sequence ID" value="NZ_CP060139.1"/>
</dbReference>
<evidence type="ECO:0000313" key="3">
    <source>
        <dbReference type="EMBL" id="QNR23556.1"/>
    </source>
</evidence>
<reference evidence="3 4" key="1">
    <citation type="submission" date="2020-08" db="EMBL/GenBank/DDBJ databases">
        <title>Croceimicrobium hydrocarbonivorans gen. nov., sp. nov., a novel marine bacterium isolated from a bacterial consortium that degrades polyethylene terephthalate.</title>
        <authorList>
            <person name="Liu R."/>
        </authorList>
    </citation>
    <scope>NUCLEOTIDE SEQUENCE [LARGE SCALE GENOMIC DNA]</scope>
    <source>
        <strain evidence="3 4">A20-9</strain>
    </source>
</reference>
<dbReference type="CDD" id="cd00761">
    <property type="entry name" value="Glyco_tranf_GTA_type"/>
    <property type="match status" value="1"/>
</dbReference>
<dbReference type="Pfam" id="PF00535">
    <property type="entry name" value="Glycos_transf_2"/>
    <property type="match status" value="1"/>
</dbReference>
<gene>
    <name evidence="3" type="ORF">H4K34_14385</name>
</gene>
<organism evidence="3 4">
    <name type="scientific">Croceimicrobium hydrocarbonivorans</name>
    <dbReference type="NCBI Taxonomy" id="2761580"/>
    <lineage>
        <taxon>Bacteria</taxon>
        <taxon>Pseudomonadati</taxon>
        <taxon>Bacteroidota</taxon>
        <taxon>Flavobacteriia</taxon>
        <taxon>Flavobacteriales</taxon>
        <taxon>Owenweeksiaceae</taxon>
        <taxon>Croceimicrobium</taxon>
    </lineage>
</organism>
<dbReference type="KEGG" id="chyd:H4K34_14385"/>
<dbReference type="Proteomes" id="UP000516305">
    <property type="component" value="Chromosome"/>
</dbReference>
<proteinExistence type="inferred from homology"/>
<dbReference type="GO" id="GO:0016740">
    <property type="term" value="F:transferase activity"/>
    <property type="evidence" value="ECO:0007669"/>
    <property type="project" value="UniProtKB-KW"/>
</dbReference>
<dbReference type="SUPFAM" id="SSF53448">
    <property type="entry name" value="Nucleotide-diphospho-sugar transferases"/>
    <property type="match status" value="1"/>
</dbReference>
<dbReference type="Gene3D" id="3.90.550.10">
    <property type="entry name" value="Spore Coat Polysaccharide Biosynthesis Protein SpsA, Chain A"/>
    <property type="match status" value="1"/>
</dbReference>
<evidence type="ECO:0000256" key="1">
    <source>
        <dbReference type="ARBA" id="ARBA00038494"/>
    </source>
</evidence>
<dbReference type="AlphaFoldDB" id="A0A7H0VCV8"/>
<name>A0A7H0VCV8_9FLAO</name>
<protein>
    <submittedName>
        <fullName evidence="3">Glycosyltransferase family 2 protein</fullName>
    </submittedName>
</protein>
<keyword evidence="4" id="KW-1185">Reference proteome</keyword>
<dbReference type="InterPro" id="IPR029044">
    <property type="entry name" value="Nucleotide-diphossugar_trans"/>
</dbReference>
<sequence length="279" mass="31932">MPNFIPSKAVQKLVQYLSLDIDSIRPDDWIKRRAELARFQAEKPDYSIVMIARNEERYLFASLASIGEQKTDKSVELILVNNGSSDRTKEIAERLGVKVMDEMQAGWAEARQAGLNAAKGKIILSADGDNLYNPDWVDQMLSHFKDPEVVMACSQYSFYTFDNRYPLDLQLYQNLRWVNSKMRHSKRPHLNCLGGSLAYRADIAREIGGFTMGVGRGEDGDLAFRMQDKGKIIFDDSREAFSHSSLRNVLIDESLFKTLTQRLSTHLKRIPQYLSKQKQ</sequence>
<dbReference type="PANTHER" id="PTHR43630:SF2">
    <property type="entry name" value="GLYCOSYLTRANSFERASE"/>
    <property type="match status" value="1"/>
</dbReference>